<dbReference type="RefSeq" id="WP_319955589.1">
    <property type="nucleotide sequence ID" value="NZ_JAXAVX010000014.1"/>
</dbReference>
<reference evidence="2 3" key="1">
    <citation type="submission" date="2023-11" db="EMBL/GenBank/DDBJ databases">
        <authorList>
            <person name="Xu M."/>
            <person name="Jiang T."/>
        </authorList>
    </citation>
    <scope>NUCLEOTIDE SEQUENCE [LARGE SCALE GENOMIC DNA]</scope>
    <source>
        <strain evidence="2 3">SD</strain>
    </source>
</reference>
<evidence type="ECO:0000256" key="1">
    <source>
        <dbReference type="SAM" id="MobiDB-lite"/>
    </source>
</evidence>
<dbReference type="Proteomes" id="UP001277761">
    <property type="component" value="Unassembled WGS sequence"/>
</dbReference>
<feature type="region of interest" description="Disordered" evidence="1">
    <location>
        <begin position="16"/>
        <end position="35"/>
    </location>
</feature>
<comment type="caution">
    <text evidence="2">The sequence shown here is derived from an EMBL/GenBank/DDBJ whole genome shotgun (WGS) entry which is preliminary data.</text>
</comment>
<name>A0ABU4VRA7_9ACTN</name>
<gene>
    <name evidence="2" type="ORF">SK069_17705</name>
</gene>
<evidence type="ECO:0000313" key="2">
    <source>
        <dbReference type="EMBL" id="MDX8153438.1"/>
    </source>
</evidence>
<protein>
    <submittedName>
        <fullName evidence="2">Uncharacterized protein</fullName>
    </submittedName>
</protein>
<accession>A0ABU4VRA7</accession>
<dbReference type="EMBL" id="JAXAVX010000014">
    <property type="protein sequence ID" value="MDX8153438.1"/>
    <property type="molecule type" value="Genomic_DNA"/>
</dbReference>
<keyword evidence="3" id="KW-1185">Reference proteome</keyword>
<sequence>MAQPVRVGRGIPEESLERLGVERSGSRRDDQAIGDRRAEVGRIGVDPRQRLGVRFHTAARYGALAEGERSGFYEEAALRPEARLANRACDLQEFRTPWREVPIVDAIEPA</sequence>
<organism evidence="2 3">
    <name type="scientific">Patulibacter brassicae</name>
    <dbReference type="NCBI Taxonomy" id="1705717"/>
    <lineage>
        <taxon>Bacteria</taxon>
        <taxon>Bacillati</taxon>
        <taxon>Actinomycetota</taxon>
        <taxon>Thermoleophilia</taxon>
        <taxon>Solirubrobacterales</taxon>
        <taxon>Patulibacteraceae</taxon>
        <taxon>Patulibacter</taxon>
    </lineage>
</organism>
<evidence type="ECO:0000313" key="3">
    <source>
        <dbReference type="Proteomes" id="UP001277761"/>
    </source>
</evidence>
<proteinExistence type="predicted"/>